<dbReference type="InterPro" id="IPR018060">
    <property type="entry name" value="HTH_AraC"/>
</dbReference>
<name>A0A4R9GQ94_9LEPT</name>
<dbReference type="Gene3D" id="1.10.10.60">
    <property type="entry name" value="Homeodomain-like"/>
    <property type="match status" value="1"/>
</dbReference>
<keyword evidence="2" id="KW-0238">DNA-binding</keyword>
<feature type="transmembrane region" description="Helical" evidence="4">
    <location>
        <begin position="145"/>
        <end position="168"/>
    </location>
</feature>
<comment type="caution">
    <text evidence="6">The sequence shown here is derived from an EMBL/GenBank/DDBJ whole genome shotgun (WGS) entry which is preliminary data.</text>
</comment>
<proteinExistence type="predicted"/>
<dbReference type="InterPro" id="IPR018062">
    <property type="entry name" value="HTH_AraC-typ_CS"/>
</dbReference>
<keyword evidence="3" id="KW-0804">Transcription</keyword>
<feature type="transmembrane region" description="Helical" evidence="4">
    <location>
        <begin position="61"/>
        <end position="84"/>
    </location>
</feature>
<evidence type="ECO:0000313" key="7">
    <source>
        <dbReference type="Proteomes" id="UP000297855"/>
    </source>
</evidence>
<dbReference type="Pfam" id="PF12833">
    <property type="entry name" value="HTH_18"/>
    <property type="match status" value="1"/>
</dbReference>
<dbReference type="AlphaFoldDB" id="A0A4R9GQ94"/>
<dbReference type="SMART" id="SM00342">
    <property type="entry name" value="HTH_ARAC"/>
    <property type="match status" value="1"/>
</dbReference>
<keyword evidence="4" id="KW-1133">Transmembrane helix</keyword>
<dbReference type="GO" id="GO:0003700">
    <property type="term" value="F:DNA-binding transcription factor activity"/>
    <property type="evidence" value="ECO:0007669"/>
    <property type="project" value="InterPro"/>
</dbReference>
<organism evidence="6 7">
    <name type="scientific">Leptospira fluminis</name>
    <dbReference type="NCBI Taxonomy" id="2484979"/>
    <lineage>
        <taxon>Bacteria</taxon>
        <taxon>Pseudomonadati</taxon>
        <taxon>Spirochaetota</taxon>
        <taxon>Spirochaetia</taxon>
        <taxon>Leptospirales</taxon>
        <taxon>Leptospiraceae</taxon>
        <taxon>Leptospira</taxon>
    </lineage>
</organism>
<dbReference type="InterPro" id="IPR009057">
    <property type="entry name" value="Homeodomain-like_sf"/>
</dbReference>
<keyword evidence="4" id="KW-0472">Membrane</keyword>
<feature type="domain" description="HTH araC/xylS-type" evidence="5">
    <location>
        <begin position="261"/>
        <end position="363"/>
    </location>
</feature>
<dbReference type="PANTHER" id="PTHR43280">
    <property type="entry name" value="ARAC-FAMILY TRANSCRIPTIONAL REGULATOR"/>
    <property type="match status" value="1"/>
</dbReference>
<gene>
    <name evidence="6" type="ORF">EHO61_08715</name>
</gene>
<feature type="transmembrane region" description="Helical" evidence="4">
    <location>
        <begin position="6"/>
        <end position="25"/>
    </location>
</feature>
<dbReference type="Proteomes" id="UP000297855">
    <property type="component" value="Unassembled WGS sequence"/>
</dbReference>
<dbReference type="PROSITE" id="PS01124">
    <property type="entry name" value="HTH_ARAC_FAMILY_2"/>
    <property type="match status" value="1"/>
</dbReference>
<dbReference type="SUPFAM" id="SSF46689">
    <property type="entry name" value="Homeodomain-like"/>
    <property type="match status" value="1"/>
</dbReference>
<keyword evidence="1" id="KW-0805">Transcription regulation</keyword>
<dbReference type="OrthoDB" id="340731at2"/>
<protein>
    <submittedName>
        <fullName evidence="6">AraC family transcriptional regulator</fullName>
    </submittedName>
</protein>
<evidence type="ECO:0000256" key="4">
    <source>
        <dbReference type="SAM" id="Phobius"/>
    </source>
</evidence>
<evidence type="ECO:0000259" key="5">
    <source>
        <dbReference type="PROSITE" id="PS01124"/>
    </source>
</evidence>
<evidence type="ECO:0000256" key="3">
    <source>
        <dbReference type="ARBA" id="ARBA00023163"/>
    </source>
</evidence>
<keyword evidence="7" id="KW-1185">Reference proteome</keyword>
<dbReference type="PANTHER" id="PTHR43280:SF29">
    <property type="entry name" value="ARAC-FAMILY TRANSCRIPTIONAL REGULATOR"/>
    <property type="match status" value="1"/>
</dbReference>
<feature type="transmembrane region" description="Helical" evidence="4">
    <location>
        <begin position="207"/>
        <end position="226"/>
    </location>
</feature>
<feature type="transmembrane region" description="Helical" evidence="4">
    <location>
        <begin position="37"/>
        <end position="55"/>
    </location>
</feature>
<accession>A0A4R9GQ94</accession>
<feature type="transmembrane region" description="Helical" evidence="4">
    <location>
        <begin position="105"/>
        <end position="125"/>
    </location>
</feature>
<evidence type="ECO:0000256" key="2">
    <source>
        <dbReference type="ARBA" id="ARBA00023125"/>
    </source>
</evidence>
<keyword evidence="4" id="KW-0812">Transmembrane</keyword>
<dbReference type="GO" id="GO:0043565">
    <property type="term" value="F:sequence-specific DNA binding"/>
    <property type="evidence" value="ECO:0007669"/>
    <property type="project" value="InterPro"/>
</dbReference>
<feature type="transmembrane region" description="Helical" evidence="4">
    <location>
        <begin position="180"/>
        <end position="201"/>
    </location>
</feature>
<evidence type="ECO:0000313" key="6">
    <source>
        <dbReference type="EMBL" id="TGK19019.1"/>
    </source>
</evidence>
<dbReference type="EMBL" id="RQEV01000009">
    <property type="protein sequence ID" value="TGK19019.1"/>
    <property type="molecule type" value="Genomic_DNA"/>
</dbReference>
<dbReference type="PROSITE" id="PS00041">
    <property type="entry name" value="HTH_ARAC_FAMILY_1"/>
    <property type="match status" value="1"/>
</dbReference>
<reference evidence="6" key="1">
    <citation type="journal article" date="2019" name="PLoS Negl. Trop. Dis.">
        <title>Revisiting the worldwide diversity of Leptospira species in the environment.</title>
        <authorList>
            <person name="Vincent A.T."/>
            <person name="Schiettekatte O."/>
            <person name="Bourhy P."/>
            <person name="Veyrier F.J."/>
            <person name="Picardeau M."/>
        </authorList>
    </citation>
    <scope>NUCLEOTIDE SEQUENCE [LARGE SCALE GENOMIC DNA]</scope>
    <source>
        <strain evidence="6">SCS5</strain>
    </source>
</reference>
<evidence type="ECO:0000256" key="1">
    <source>
        <dbReference type="ARBA" id="ARBA00023015"/>
    </source>
</evidence>
<sequence>MELLQSCLKSFVYFGSGLSFLYCFLELTKKKRANTTLIFVTFLTGATLLRYAWYFDRVYLISPYLFLFLYTGVSSVGPVLWSYVNSRLLEEWEEGVDLSFSIRKQWPHLVPAILFAFSEILFFTQDSGKLRELMSSSQKEFSLDWIHVAAFLASIQVSSYAIACLRIYHKVSRKYEIYELKLVWAVLLLPVIANSFIGAAFFLKNMFLFEFGASCVSMILVLMFVLRERNPDFFDEMRTVIRNSKYQNTALLPQEIKQADEKLRRIMEEEFVYRDSELRLGDLAAGLGLSLHQTSRYLNEIQKMTFYELINRYRVKEACQLLLSHADKSVLEVGFEVGFNSKSAFNSQFVRAMGVSPGIYRKNKSIGPQKS</sequence>